<dbReference type="AlphaFoldDB" id="Z9JJI6"/>
<dbReference type="Pfam" id="PF00580">
    <property type="entry name" value="UvrD-helicase"/>
    <property type="match status" value="1"/>
</dbReference>
<evidence type="ECO:0000313" key="6">
    <source>
        <dbReference type="EMBL" id="EWS78133.1"/>
    </source>
</evidence>
<dbReference type="GeneID" id="68902022"/>
<evidence type="ECO:0000256" key="1">
    <source>
        <dbReference type="ARBA" id="ARBA00022741"/>
    </source>
</evidence>
<dbReference type="GO" id="GO:0004386">
    <property type="term" value="F:helicase activity"/>
    <property type="evidence" value="ECO:0007669"/>
    <property type="project" value="UniProtKB-KW"/>
</dbReference>
<dbReference type="EMBL" id="JAJPPU010000001">
    <property type="protein sequence ID" value="MCD8471999.1"/>
    <property type="molecule type" value="Genomic_DNA"/>
</dbReference>
<dbReference type="eggNOG" id="COG0210">
    <property type="taxonomic scope" value="Bacteria"/>
</dbReference>
<evidence type="ECO:0000256" key="3">
    <source>
        <dbReference type="ARBA" id="ARBA00022806"/>
    </source>
</evidence>
<evidence type="ECO:0000259" key="5">
    <source>
        <dbReference type="Pfam" id="PF00580"/>
    </source>
</evidence>
<evidence type="ECO:0000313" key="9">
    <source>
        <dbReference type="Proteomes" id="UP001430701"/>
    </source>
</evidence>
<dbReference type="EMBL" id="JDSQ01000010">
    <property type="protein sequence ID" value="EWS78133.1"/>
    <property type="molecule type" value="Genomic_DNA"/>
</dbReference>
<dbReference type="Gene3D" id="3.40.50.300">
    <property type="entry name" value="P-loop containing nucleotide triphosphate hydrolases"/>
    <property type="match status" value="1"/>
</dbReference>
<keyword evidence="2" id="KW-0378">Hydrolase</keyword>
<dbReference type="InterPro" id="IPR027417">
    <property type="entry name" value="P-loop_NTPase"/>
</dbReference>
<accession>Z9JJI6</accession>
<keyword evidence="1" id="KW-0547">Nucleotide-binding</keyword>
<dbReference type="InterPro" id="IPR014016">
    <property type="entry name" value="UvrD-like_ATP-bd"/>
</dbReference>
<sequence length="80" mass="8493">MQLTQGQQDVIAADGHLLIVGGPGSGKTTISILKAAQIVEKHLWSGQSILFLSFARATISCVVAAIEYERNLPSCTAETH</sequence>
<reference evidence="7" key="2">
    <citation type="submission" date="2021-11" db="EMBL/GenBank/DDBJ databases">
        <title>Genome sequence of Xylella taiwanensis PLS432.</title>
        <authorList>
            <person name="Weng L.-W."/>
            <person name="Su C.-C."/>
            <person name="Tsai C.-W."/>
            <person name="Kuo C.-H."/>
        </authorList>
    </citation>
    <scope>NUCLEOTIDE SEQUENCE</scope>
    <source>
        <strain evidence="7">PLS432</strain>
    </source>
</reference>
<dbReference type="RefSeq" id="WP_051482315.1">
    <property type="nucleotide sequence ID" value="NZ_CP053627.1"/>
</dbReference>
<evidence type="ECO:0000256" key="4">
    <source>
        <dbReference type="ARBA" id="ARBA00022840"/>
    </source>
</evidence>
<evidence type="ECO:0000256" key="2">
    <source>
        <dbReference type="ARBA" id="ARBA00022801"/>
    </source>
</evidence>
<protein>
    <submittedName>
        <fullName evidence="7">AAA family ATPase</fullName>
    </submittedName>
</protein>
<reference evidence="6 8" key="1">
    <citation type="journal article" date="2014" name="Genome Announc.">
        <title>Draft Genome Sequence of Xylella fastidiosa Pear Leaf Scorch Strain in Taiwan.</title>
        <authorList>
            <person name="Su C.C."/>
            <person name="Deng W.L."/>
            <person name="Jan F.J."/>
            <person name="Chang C.J."/>
            <person name="Huang H."/>
            <person name="Chen J."/>
        </authorList>
    </citation>
    <scope>NUCLEOTIDE SEQUENCE [LARGE SCALE GENOMIC DNA]</scope>
    <source>
        <strain evidence="6 8">PLS229</strain>
    </source>
</reference>
<dbReference type="Proteomes" id="UP001430701">
    <property type="component" value="Unassembled WGS sequence"/>
</dbReference>
<organism evidence="6 8">
    <name type="scientific">Xylella taiwanensis</name>
    <dbReference type="NCBI Taxonomy" id="1444770"/>
    <lineage>
        <taxon>Bacteria</taxon>
        <taxon>Pseudomonadati</taxon>
        <taxon>Pseudomonadota</taxon>
        <taxon>Gammaproteobacteria</taxon>
        <taxon>Lysobacterales</taxon>
        <taxon>Lysobacteraceae</taxon>
        <taxon>Xylella</taxon>
    </lineage>
</organism>
<evidence type="ECO:0000313" key="8">
    <source>
        <dbReference type="Proteomes" id="UP000020406"/>
    </source>
</evidence>
<dbReference type="GO" id="GO:0016787">
    <property type="term" value="F:hydrolase activity"/>
    <property type="evidence" value="ECO:0007669"/>
    <property type="project" value="UniProtKB-KW"/>
</dbReference>
<keyword evidence="9" id="KW-1185">Reference proteome</keyword>
<feature type="domain" description="UvrD-like helicase ATP-binding" evidence="5">
    <location>
        <begin position="5"/>
        <end position="57"/>
    </location>
</feature>
<comment type="caution">
    <text evidence="6">The sequence shown here is derived from an EMBL/GenBank/DDBJ whole genome shotgun (WGS) entry which is preliminary data.</text>
</comment>
<dbReference type="PATRIC" id="fig|1444770.3.peg.1752"/>
<evidence type="ECO:0000313" key="7">
    <source>
        <dbReference type="EMBL" id="MCD8471999.1"/>
    </source>
</evidence>
<keyword evidence="3" id="KW-0347">Helicase</keyword>
<gene>
    <name evidence="6" type="ORF">AF72_07360</name>
    <name evidence="7" type="ORF">LPH55_00580</name>
</gene>
<name>Z9JJI6_9GAMM</name>
<dbReference type="STRING" id="1444770.AF72_07360"/>
<dbReference type="Proteomes" id="UP000020406">
    <property type="component" value="Unassembled WGS sequence"/>
</dbReference>
<keyword evidence="4" id="KW-0067">ATP-binding</keyword>
<proteinExistence type="predicted"/>
<dbReference type="SUPFAM" id="SSF52540">
    <property type="entry name" value="P-loop containing nucleoside triphosphate hydrolases"/>
    <property type="match status" value="1"/>
</dbReference>
<dbReference type="GO" id="GO:0005524">
    <property type="term" value="F:ATP binding"/>
    <property type="evidence" value="ECO:0007669"/>
    <property type="project" value="UniProtKB-KW"/>
</dbReference>